<name>A0A812CBM7_ACAPH</name>
<dbReference type="Proteomes" id="UP000597762">
    <property type="component" value="Unassembled WGS sequence"/>
</dbReference>
<sequence length="284" mass="32370">MQDVLPCTKPVENGVGNSKKTGYVSAWIAFWRTFSLGILLALSSFSWDKTVERFSAILQVPISDVQDKAHQTEALHLTSTWIVMWLWRIVDGQAILQMVLIAIFIDRIWEFLTFMLYVGWAVIIGIIIISEIHIRYLREKCCCMSRSLAKRARNLLMLYYSDVDLVFFLSLSSFLSLSFSLSLPFSLSLSLPFSLSLFLSANCFSPDLLITDNVVLVASSMQVSTLSDHGEENGSYSSFATCIFVGHTYICLLQFFLTHFCHMIIICDCFNINNNSIDWFGMRY</sequence>
<feature type="transmembrane region" description="Helical" evidence="1">
    <location>
        <begin position="111"/>
        <end position="134"/>
    </location>
</feature>
<feature type="transmembrane region" description="Helical" evidence="1">
    <location>
        <begin position="24"/>
        <end position="45"/>
    </location>
</feature>
<keyword evidence="1" id="KW-1133">Transmembrane helix</keyword>
<feature type="transmembrane region" description="Helical" evidence="1">
    <location>
        <begin position="85"/>
        <end position="105"/>
    </location>
</feature>
<dbReference type="EMBL" id="CAHIKZ030001486">
    <property type="protein sequence ID" value="CAE1265682.1"/>
    <property type="molecule type" value="Genomic_DNA"/>
</dbReference>
<reference evidence="2" key="1">
    <citation type="submission" date="2021-01" db="EMBL/GenBank/DDBJ databases">
        <authorList>
            <person name="Li R."/>
            <person name="Bekaert M."/>
        </authorList>
    </citation>
    <scope>NUCLEOTIDE SEQUENCE</scope>
    <source>
        <strain evidence="2">Farmed</strain>
    </source>
</reference>
<evidence type="ECO:0000313" key="2">
    <source>
        <dbReference type="EMBL" id="CAE1265682.1"/>
    </source>
</evidence>
<comment type="caution">
    <text evidence="2">The sequence shown here is derived from an EMBL/GenBank/DDBJ whole genome shotgun (WGS) entry which is preliminary data.</text>
</comment>
<accession>A0A812CBM7</accession>
<keyword evidence="1" id="KW-0812">Transmembrane</keyword>
<protein>
    <submittedName>
        <fullName evidence="2">Uncharacterized protein</fullName>
    </submittedName>
</protein>
<evidence type="ECO:0000256" key="1">
    <source>
        <dbReference type="SAM" id="Phobius"/>
    </source>
</evidence>
<keyword evidence="3" id="KW-1185">Reference proteome</keyword>
<organism evidence="2 3">
    <name type="scientific">Acanthosepion pharaonis</name>
    <name type="common">Pharaoh cuttlefish</name>
    <name type="synonym">Sepia pharaonis</name>
    <dbReference type="NCBI Taxonomy" id="158019"/>
    <lineage>
        <taxon>Eukaryota</taxon>
        <taxon>Metazoa</taxon>
        <taxon>Spiralia</taxon>
        <taxon>Lophotrochozoa</taxon>
        <taxon>Mollusca</taxon>
        <taxon>Cephalopoda</taxon>
        <taxon>Coleoidea</taxon>
        <taxon>Decapodiformes</taxon>
        <taxon>Sepiida</taxon>
        <taxon>Sepiina</taxon>
        <taxon>Sepiidae</taxon>
        <taxon>Acanthosepion</taxon>
    </lineage>
</organism>
<proteinExistence type="predicted"/>
<gene>
    <name evidence="2" type="ORF">SPHA_34801</name>
</gene>
<feature type="transmembrane region" description="Helical" evidence="1">
    <location>
        <begin position="155"/>
        <end position="175"/>
    </location>
</feature>
<evidence type="ECO:0000313" key="3">
    <source>
        <dbReference type="Proteomes" id="UP000597762"/>
    </source>
</evidence>
<keyword evidence="1" id="KW-0472">Membrane</keyword>
<dbReference type="AlphaFoldDB" id="A0A812CBM7"/>
<dbReference type="OrthoDB" id="10253254at2759"/>